<dbReference type="PROSITE" id="PS01124">
    <property type="entry name" value="HTH_ARAC_FAMILY_2"/>
    <property type="match status" value="1"/>
</dbReference>
<organism evidence="5 6">
    <name type="scientific">Paenibacillus xylanivorans</name>
    <dbReference type="NCBI Taxonomy" id="1705561"/>
    <lineage>
        <taxon>Bacteria</taxon>
        <taxon>Bacillati</taxon>
        <taxon>Bacillota</taxon>
        <taxon>Bacilli</taxon>
        <taxon>Bacillales</taxon>
        <taxon>Paenibacillaceae</taxon>
        <taxon>Paenibacillus</taxon>
    </lineage>
</organism>
<dbReference type="PANTHER" id="PTHR43280">
    <property type="entry name" value="ARAC-FAMILY TRANSCRIPTIONAL REGULATOR"/>
    <property type="match status" value="1"/>
</dbReference>
<keyword evidence="2" id="KW-0238">DNA-binding</keyword>
<name>A0A0M9BT97_9BACL</name>
<dbReference type="InterPro" id="IPR020449">
    <property type="entry name" value="Tscrpt_reg_AraC-type_HTH"/>
</dbReference>
<dbReference type="SUPFAM" id="SSF46689">
    <property type="entry name" value="Homeodomain-like"/>
    <property type="match status" value="2"/>
</dbReference>
<dbReference type="InterPro" id="IPR018062">
    <property type="entry name" value="HTH_AraC-typ_CS"/>
</dbReference>
<evidence type="ECO:0000256" key="3">
    <source>
        <dbReference type="ARBA" id="ARBA00023163"/>
    </source>
</evidence>
<dbReference type="GO" id="GO:0003700">
    <property type="term" value="F:DNA-binding transcription factor activity"/>
    <property type="evidence" value="ECO:0007669"/>
    <property type="project" value="InterPro"/>
</dbReference>
<dbReference type="OrthoDB" id="149040at2"/>
<dbReference type="InterPro" id="IPR037923">
    <property type="entry name" value="HTH-like"/>
</dbReference>
<evidence type="ECO:0000256" key="2">
    <source>
        <dbReference type="ARBA" id="ARBA00023125"/>
    </source>
</evidence>
<sequence>MTIEASFRRANHICNRYITKVEQTGLSLSILYWGFMPDHFDNAFHRHSFFEACYVVDGEGSYIEQNQHYALTKGTAFLSLPGTWHQIRSQTGLTLCYVAFELDEAHTDVYYTESFRRLAELGQSVAKQADLTPTGHLWQALIASFDLPGATLSLAVKQISASLLLSIADLHVPARTDSADTGEQPMEPNTLFRQAKRYIDDNLINELTLMTVSRHLHISSRHLTRLFQENLGQSFVHYIQERRVQNAAWLLLNEQTPIKDIAIQCGFQSVHYFTRIFTRELGVSPAKFRRIQFAEGRSGKMHFPPQMS</sequence>
<dbReference type="InterPro" id="IPR009057">
    <property type="entry name" value="Homeodomain-like_sf"/>
</dbReference>
<dbReference type="InterPro" id="IPR018060">
    <property type="entry name" value="HTH_AraC"/>
</dbReference>
<comment type="caution">
    <text evidence="5">The sequence shown here is derived from an EMBL/GenBank/DDBJ whole genome shotgun (WGS) entry which is preliminary data.</text>
</comment>
<dbReference type="PATRIC" id="fig|1705561.3.peg.13"/>
<dbReference type="PROSITE" id="PS00041">
    <property type="entry name" value="HTH_ARAC_FAMILY_1"/>
    <property type="match status" value="1"/>
</dbReference>
<proteinExistence type="predicted"/>
<dbReference type="PANTHER" id="PTHR43280:SF28">
    <property type="entry name" value="HTH-TYPE TRANSCRIPTIONAL ACTIVATOR RHAS"/>
    <property type="match status" value="1"/>
</dbReference>
<keyword evidence="6" id="KW-1185">Reference proteome</keyword>
<evidence type="ECO:0000313" key="5">
    <source>
        <dbReference type="EMBL" id="KOY17886.1"/>
    </source>
</evidence>
<dbReference type="PRINTS" id="PR00032">
    <property type="entry name" value="HTHARAC"/>
</dbReference>
<dbReference type="SUPFAM" id="SSF51215">
    <property type="entry name" value="Regulatory protein AraC"/>
    <property type="match status" value="1"/>
</dbReference>
<evidence type="ECO:0000259" key="4">
    <source>
        <dbReference type="PROSITE" id="PS01124"/>
    </source>
</evidence>
<keyword evidence="1" id="KW-0805">Transcription regulation</keyword>
<dbReference type="GO" id="GO:0043565">
    <property type="term" value="F:sequence-specific DNA binding"/>
    <property type="evidence" value="ECO:0007669"/>
    <property type="project" value="InterPro"/>
</dbReference>
<protein>
    <recommendedName>
        <fullName evidence="4">HTH araC/xylS-type domain-containing protein</fullName>
    </recommendedName>
</protein>
<dbReference type="Gene3D" id="2.60.120.10">
    <property type="entry name" value="Jelly Rolls"/>
    <property type="match status" value="1"/>
</dbReference>
<dbReference type="Pfam" id="PF02311">
    <property type="entry name" value="AraC_binding"/>
    <property type="match status" value="1"/>
</dbReference>
<accession>A0A0M9BT97</accession>
<dbReference type="Proteomes" id="UP000037688">
    <property type="component" value="Unassembled WGS sequence"/>
</dbReference>
<evidence type="ECO:0000256" key="1">
    <source>
        <dbReference type="ARBA" id="ARBA00023015"/>
    </source>
</evidence>
<dbReference type="Pfam" id="PF12833">
    <property type="entry name" value="HTH_18"/>
    <property type="match status" value="1"/>
</dbReference>
<dbReference type="EMBL" id="LITU01000029">
    <property type="protein sequence ID" value="KOY17886.1"/>
    <property type="molecule type" value="Genomic_DNA"/>
</dbReference>
<dbReference type="SMART" id="SM00342">
    <property type="entry name" value="HTH_ARAC"/>
    <property type="match status" value="1"/>
</dbReference>
<dbReference type="InterPro" id="IPR014710">
    <property type="entry name" value="RmlC-like_jellyroll"/>
</dbReference>
<keyword evidence="3" id="KW-0804">Transcription</keyword>
<dbReference type="RefSeq" id="WP_053779335.1">
    <property type="nucleotide sequence ID" value="NZ_LITU01000029.1"/>
</dbReference>
<feature type="domain" description="HTH araC/xylS-type" evidence="4">
    <location>
        <begin position="193"/>
        <end position="291"/>
    </location>
</feature>
<evidence type="ECO:0000313" key="6">
    <source>
        <dbReference type="Proteomes" id="UP000037688"/>
    </source>
</evidence>
<reference evidence="5 6" key="1">
    <citation type="submission" date="2015-08" db="EMBL/GenBank/DDBJ databases">
        <title>Draft genome sequence of cellulolytic and xylanolytic Paenibacillus sp. A59, isolated from a decaying forest soil from Patagonia, Argentina.</title>
        <authorList>
            <person name="Ghio S."/>
            <person name="Caceres A.M."/>
            <person name="Talia P."/>
            <person name="Grasso D."/>
            <person name="Campos E."/>
        </authorList>
    </citation>
    <scope>NUCLEOTIDE SEQUENCE [LARGE SCALE GENOMIC DNA]</scope>
    <source>
        <strain evidence="5 6">A59</strain>
    </source>
</reference>
<dbReference type="AlphaFoldDB" id="A0A0M9BT97"/>
<gene>
    <name evidence="5" type="ORF">AMS66_02740</name>
</gene>
<dbReference type="Gene3D" id="1.10.10.60">
    <property type="entry name" value="Homeodomain-like"/>
    <property type="match status" value="2"/>
</dbReference>
<dbReference type="InterPro" id="IPR003313">
    <property type="entry name" value="AraC-bd"/>
</dbReference>
<dbReference type="CDD" id="cd02208">
    <property type="entry name" value="cupin_RmlC-like"/>
    <property type="match status" value="1"/>
</dbReference>